<dbReference type="AlphaFoldDB" id="A0A1H6HBZ5"/>
<dbReference type="EMBL" id="FNWQ01000002">
    <property type="protein sequence ID" value="SEH31493.1"/>
    <property type="molecule type" value="Genomic_DNA"/>
</dbReference>
<organism evidence="1 2">
    <name type="scientific">Chryseobacterium culicis</name>
    <dbReference type="NCBI Taxonomy" id="680127"/>
    <lineage>
        <taxon>Bacteria</taxon>
        <taxon>Pseudomonadati</taxon>
        <taxon>Bacteroidota</taxon>
        <taxon>Flavobacteriia</taxon>
        <taxon>Flavobacteriales</taxon>
        <taxon>Weeksellaceae</taxon>
        <taxon>Chryseobacterium group</taxon>
        <taxon>Chryseobacterium</taxon>
    </lineage>
</organism>
<reference evidence="1 2" key="1">
    <citation type="submission" date="2016-10" db="EMBL/GenBank/DDBJ databases">
        <authorList>
            <person name="de Groot N.N."/>
        </authorList>
    </citation>
    <scope>NUCLEOTIDE SEQUENCE [LARGE SCALE GENOMIC DNA]</scope>
    <source>
        <strain evidence="1 2">DSM 23031</strain>
    </source>
</reference>
<evidence type="ECO:0000313" key="2">
    <source>
        <dbReference type="Proteomes" id="UP000198561"/>
    </source>
</evidence>
<sequence length="75" mass="8934">MIISYYDFQNLPDRQAQYDFVITHGRLISERTTSQSKYVLYEVSNFSVELIYDIFNNKIIDINVFENKTSHLNGY</sequence>
<accession>A0A1H6HBZ5</accession>
<gene>
    <name evidence="1" type="ORF">SAMN05421593_1457</name>
</gene>
<proteinExistence type="predicted"/>
<name>A0A1H6HBZ5_CHRCI</name>
<dbReference type="STRING" id="680127.SAMN05421593_1457"/>
<dbReference type="Proteomes" id="UP000198561">
    <property type="component" value="Unassembled WGS sequence"/>
</dbReference>
<protein>
    <submittedName>
        <fullName evidence="1">Uncharacterized protein</fullName>
    </submittedName>
</protein>
<evidence type="ECO:0000313" key="1">
    <source>
        <dbReference type="EMBL" id="SEH31493.1"/>
    </source>
</evidence>